<dbReference type="PANTHER" id="PTHR40050:SF1">
    <property type="entry name" value="INNER SPORE COAT PROTEIN H"/>
    <property type="match status" value="1"/>
</dbReference>
<comment type="caution">
    <text evidence="1">The sequence shown here is derived from an EMBL/GenBank/DDBJ whole genome shotgun (WGS) entry which is preliminary data.</text>
</comment>
<proteinExistence type="predicted"/>
<evidence type="ECO:0000313" key="2">
    <source>
        <dbReference type="Proteomes" id="UP000605846"/>
    </source>
</evidence>
<dbReference type="InterPro" id="IPR014867">
    <property type="entry name" value="Spore_coat_CotH_CotH2/3/7"/>
</dbReference>
<accession>A0A8H7BHS0</accession>
<name>A0A8H7BHS0_9FUNG</name>
<protein>
    <submittedName>
        <fullName evidence="1">Uncharacterized protein</fullName>
    </submittedName>
</protein>
<dbReference type="OrthoDB" id="10267127at2759"/>
<evidence type="ECO:0000313" key="1">
    <source>
        <dbReference type="EMBL" id="KAF7723900.1"/>
    </source>
</evidence>
<gene>
    <name evidence="1" type="ORF">EC973_001523</name>
</gene>
<dbReference type="Proteomes" id="UP000605846">
    <property type="component" value="Unassembled WGS sequence"/>
</dbReference>
<dbReference type="EMBL" id="JABAYA010000136">
    <property type="protein sequence ID" value="KAF7723900.1"/>
    <property type="molecule type" value="Genomic_DNA"/>
</dbReference>
<dbReference type="AlphaFoldDB" id="A0A8H7BHS0"/>
<keyword evidence="2" id="KW-1185">Reference proteome</keyword>
<sequence>MVAVSKNITYSVIIVPEEQQTVAVVVDQRPYTLQPSSASSLLYTGEAPAATQGYYYSKLAGDQVVEKEGFMRSALETDTPNEFYNRSWNSATVSSLPTLLSPLSLINHTDLSPHLKNEIVTYHFEADQDQINQMHQHPLTNTVKVHGTMTRITLREIQKFTDVKMQLSGHGTRLHHKLSYKFELPENQALAGYRHLKLRSLATDPSYVRERMSYDIYRSVGVASTDCSYVRVFMNKQAYGLYGLVEVNEEPWIENEFYAGRKDTEHGILYEGVFVRLFTARPATLAYRGDDQKLYADGAYKIDVKPSEGQPADYTRLMELTKFLANAPSTGSEVVKEWERHIDTQSIIRNMALEITLGLADNYIANSNNYLLYDYCQQQKFIYIPTDTDLSFGSSSFSAPAMWKANYQRFPGMTRKPPLVTKLLQVPQFKQAFENLLVKICKDIFHPDVINRYIDSVVDMIREDVAWDQSLPRSPNQDRLKGALSQLLNFKPQNLLPPHTCKAYIDIALRGISGRPIPFDQAVNGPTGHVSLVGVKEWILHRRKALLQQLDSSERTG</sequence>
<reference evidence="1" key="1">
    <citation type="submission" date="2020-01" db="EMBL/GenBank/DDBJ databases">
        <title>Genome Sequencing of Three Apophysomyces-Like Fungal Strains Confirms a Novel Fungal Genus in the Mucoromycota with divergent Burkholderia-like Endosymbiotic Bacteria.</title>
        <authorList>
            <person name="Stajich J.E."/>
            <person name="Macias A.M."/>
            <person name="Carter-House D."/>
            <person name="Lovett B."/>
            <person name="Kasson L.R."/>
            <person name="Berry K."/>
            <person name="Grigoriev I."/>
            <person name="Chang Y."/>
            <person name="Spatafora J."/>
            <person name="Kasson M.T."/>
        </authorList>
    </citation>
    <scope>NUCLEOTIDE SEQUENCE</scope>
    <source>
        <strain evidence="1">NRRL A-21654</strain>
    </source>
</reference>
<dbReference type="Pfam" id="PF08757">
    <property type="entry name" value="CotH"/>
    <property type="match status" value="1"/>
</dbReference>
<organism evidence="1 2">
    <name type="scientific">Apophysomyces ossiformis</name>
    <dbReference type="NCBI Taxonomy" id="679940"/>
    <lineage>
        <taxon>Eukaryota</taxon>
        <taxon>Fungi</taxon>
        <taxon>Fungi incertae sedis</taxon>
        <taxon>Mucoromycota</taxon>
        <taxon>Mucoromycotina</taxon>
        <taxon>Mucoromycetes</taxon>
        <taxon>Mucorales</taxon>
        <taxon>Mucorineae</taxon>
        <taxon>Mucoraceae</taxon>
        <taxon>Apophysomyces</taxon>
    </lineage>
</organism>
<dbReference type="PANTHER" id="PTHR40050">
    <property type="entry name" value="INNER SPORE COAT PROTEIN H"/>
    <property type="match status" value="1"/>
</dbReference>